<evidence type="ECO:0000256" key="8">
    <source>
        <dbReference type="ARBA" id="ARBA00022927"/>
    </source>
</evidence>
<dbReference type="InterPro" id="IPR001650">
    <property type="entry name" value="Helicase_C-like"/>
</dbReference>
<dbReference type="GO" id="GO:0008564">
    <property type="term" value="F:protein-exporting ATPase activity"/>
    <property type="evidence" value="ECO:0007669"/>
    <property type="project" value="UniProtKB-EC"/>
</dbReference>
<evidence type="ECO:0000256" key="11">
    <source>
        <dbReference type="ARBA" id="ARBA00023136"/>
    </source>
</evidence>
<dbReference type="Gene3D" id="3.90.1440.10">
    <property type="entry name" value="SecA, preprotein cross-linking domain"/>
    <property type="match status" value="1"/>
</dbReference>
<comment type="similarity">
    <text evidence="2 12 13">Belongs to the SecA family.</text>
</comment>
<dbReference type="GO" id="GO:0005524">
    <property type="term" value="F:ATP binding"/>
    <property type="evidence" value="ECO:0007669"/>
    <property type="project" value="UniProtKB-UniRule"/>
</dbReference>
<sequence length="870" mass="98201">MSLFGKIFGDVSSKFIGETEKIVAKINTLEADISKLGDEGFSQKTQEFRDRLTKGESLDDILPEAFALVREAMRRADDKRLFDVQLIGGLALHKGKIAEMKTGEGKTFVAVLPAYLNALTREGVHIVTVNDYLSRIGAVLMGQVYNFLGLSVGVINSQNVSYLYDAKHKEEDQERDRVGEFRIVYDFLKPCSRKEAYATDITYGTNHEYGFDYLRDNLATSINNLVQRGHNFAIVDEVDSILIDEARTPLIISSAAGDSEDFYIKFYQIAKQLKRDIDYEVDEKLKAITLTDVGITKAENLLEVDNIYTEKGIKYVHHLETAVKAQAIFERDKDYVVKDGEVIIVDPFTGRLQPGRRWSEGIHQAIEAKEGVKIEKETRSSGSITFQNYFRFYKKLSGMTGTALTSAEEFLKVYGLDVVVVPTNRPVIRIDHSDLIFQTEKGKFQAIAKKVKELNMKGEPVLIGTISIEKNELLSVYLKQEGVPHVILNAKNHEREGEIIAQAGKRGAVTIATNMAGRGIDIKLGGNPVIKEEYEFVKSVGGLFVLGTERHEARRIDNQLRGRSGRQGDPGETQFYVSLEDDLMRVFGADRIKKMMGRFGIPEDQPIESRFIGKSLENAQAKIEGFHFDARKNTLEYDDVMNHQRKIIYERRQKMLYSDKAGIEDLLEDIVQWKEEVTPTPEGVGVPTFRVGVKEKRQKLGDEAFFETIRRIALYTNDALWMEHLEVMDYLRSSVNLRAYGQREPIVEYKKDGLAMFKEMEKAFKEQVFSLISTINTENIRNVQTEINTPKQTLVTSHDEPSEIGGPPASLGETFRAGKKDLPTQISETKEPGRNDPCSCGAINPATGEVYKYKKCGLINAPQHRKSLVN</sequence>
<dbReference type="GO" id="GO:0005829">
    <property type="term" value="C:cytosol"/>
    <property type="evidence" value="ECO:0007669"/>
    <property type="project" value="TreeGrafter"/>
</dbReference>
<keyword evidence="8 12" id="KW-0653">Protein transport</keyword>
<dbReference type="SUPFAM" id="SSF81767">
    <property type="entry name" value="Pre-protein crosslinking domain of SecA"/>
    <property type="match status" value="1"/>
</dbReference>
<feature type="domain" description="SecA family profile" evidence="17">
    <location>
        <begin position="1"/>
        <end position="608"/>
    </location>
</feature>
<dbReference type="PANTHER" id="PTHR30612">
    <property type="entry name" value="SECA INNER MEMBRANE COMPONENT OF SEC PROTEIN SECRETION SYSTEM"/>
    <property type="match status" value="1"/>
</dbReference>
<proteinExistence type="inferred from homology"/>
<dbReference type="Pfam" id="PF01043">
    <property type="entry name" value="SecA_PP_bind"/>
    <property type="match status" value="1"/>
</dbReference>
<dbReference type="InterPro" id="IPR011115">
    <property type="entry name" value="SecA_DEAD"/>
</dbReference>
<dbReference type="STRING" id="1801750.A3B85_02430"/>
<dbReference type="GO" id="GO:0065002">
    <property type="term" value="P:intracellular protein transmembrane transport"/>
    <property type="evidence" value="ECO:0007669"/>
    <property type="project" value="UniProtKB-UniRule"/>
</dbReference>
<evidence type="ECO:0000256" key="12">
    <source>
        <dbReference type="HAMAP-Rule" id="MF_01382"/>
    </source>
</evidence>
<dbReference type="NCBIfam" id="NF009538">
    <property type="entry name" value="PRK12904.1"/>
    <property type="match status" value="1"/>
</dbReference>
<keyword evidence="7 12" id="KW-0067">ATP-binding</keyword>
<dbReference type="SUPFAM" id="SSF52540">
    <property type="entry name" value="P-loop containing nucleoside triphosphate hydrolases"/>
    <property type="match status" value="2"/>
</dbReference>
<keyword evidence="4 12" id="KW-1003">Cell membrane</keyword>
<dbReference type="Gene3D" id="3.40.50.300">
    <property type="entry name" value="P-loop containing nucleotide triphosphate hydrolases"/>
    <property type="match status" value="3"/>
</dbReference>
<dbReference type="GO" id="GO:0017038">
    <property type="term" value="P:protein import"/>
    <property type="evidence" value="ECO:0007669"/>
    <property type="project" value="InterPro"/>
</dbReference>
<keyword evidence="3 12" id="KW-0813">Transport</keyword>
<dbReference type="Proteomes" id="UP000178374">
    <property type="component" value="Unassembled WGS sequence"/>
</dbReference>
<dbReference type="GO" id="GO:0005886">
    <property type="term" value="C:plasma membrane"/>
    <property type="evidence" value="ECO:0007669"/>
    <property type="project" value="UniProtKB-SubCell"/>
</dbReference>
<organism evidence="18 19">
    <name type="scientific">Candidatus Nomurabacteria bacterium RIFCSPHIGHO2_02_FULL_37_13</name>
    <dbReference type="NCBI Taxonomy" id="1801750"/>
    <lineage>
        <taxon>Bacteria</taxon>
        <taxon>Candidatus Nomuraibacteriota</taxon>
    </lineage>
</organism>
<keyword evidence="5 12" id="KW-0963">Cytoplasm</keyword>
<evidence type="ECO:0000256" key="9">
    <source>
        <dbReference type="ARBA" id="ARBA00022967"/>
    </source>
</evidence>
<comment type="function">
    <text evidence="12">Part of the Sec protein translocase complex. Interacts with the SecYEG preprotein conducting channel. Has a central role in coupling the hydrolysis of ATP to the transfer of proteins into and across the cell membrane, serving as an ATP-driven molecular motor driving the stepwise translocation of polypeptide chains across the membrane.</text>
</comment>
<name>A0A1F6W4R6_9BACT</name>
<dbReference type="InterPro" id="IPR011130">
    <property type="entry name" value="SecA_preprotein_X-link_dom"/>
</dbReference>
<evidence type="ECO:0000256" key="7">
    <source>
        <dbReference type="ARBA" id="ARBA00022840"/>
    </source>
</evidence>
<accession>A0A1F6W4R6</accession>
<keyword evidence="6 12" id="KW-0547">Nucleotide-binding</keyword>
<dbReference type="GO" id="GO:0006605">
    <property type="term" value="P:protein targeting"/>
    <property type="evidence" value="ECO:0007669"/>
    <property type="project" value="UniProtKB-UniRule"/>
</dbReference>
<reference evidence="18 19" key="1">
    <citation type="journal article" date="2016" name="Nat. Commun.">
        <title>Thousands of microbial genomes shed light on interconnected biogeochemical processes in an aquifer system.</title>
        <authorList>
            <person name="Anantharaman K."/>
            <person name="Brown C.T."/>
            <person name="Hug L.A."/>
            <person name="Sharon I."/>
            <person name="Castelle C.J."/>
            <person name="Probst A.J."/>
            <person name="Thomas B.C."/>
            <person name="Singh A."/>
            <person name="Wilkins M.J."/>
            <person name="Karaoz U."/>
            <person name="Brodie E.L."/>
            <person name="Williams K.H."/>
            <person name="Hubbard S.S."/>
            <person name="Banfield J.F."/>
        </authorList>
    </citation>
    <scope>NUCLEOTIDE SEQUENCE [LARGE SCALE GENOMIC DNA]</scope>
</reference>
<dbReference type="AlphaFoldDB" id="A0A1F6W4R6"/>
<evidence type="ECO:0000313" key="18">
    <source>
        <dbReference type="EMBL" id="OGI76756.1"/>
    </source>
</evidence>
<dbReference type="EC" id="7.4.2.8" evidence="12"/>
<gene>
    <name evidence="12" type="primary">secA</name>
    <name evidence="18" type="ORF">A3B85_02430</name>
</gene>
<dbReference type="InterPro" id="IPR027417">
    <property type="entry name" value="P-loop_NTPase"/>
</dbReference>
<keyword evidence="11 12" id="KW-0472">Membrane</keyword>
<dbReference type="Pfam" id="PF21090">
    <property type="entry name" value="P-loop_SecA"/>
    <property type="match status" value="1"/>
</dbReference>
<evidence type="ECO:0000256" key="13">
    <source>
        <dbReference type="RuleBase" id="RU003874"/>
    </source>
</evidence>
<dbReference type="PANTHER" id="PTHR30612:SF0">
    <property type="entry name" value="CHLOROPLAST PROTEIN-TRANSPORTING ATPASE"/>
    <property type="match status" value="1"/>
</dbReference>
<comment type="subunit">
    <text evidence="12">Monomer and homodimer. Part of the essential Sec protein translocation apparatus which comprises SecA, SecYEG and auxiliary proteins SecDF. Other proteins may also be involved.</text>
</comment>
<dbReference type="NCBIfam" id="TIGR00963">
    <property type="entry name" value="secA"/>
    <property type="match status" value="1"/>
</dbReference>
<evidence type="ECO:0000256" key="1">
    <source>
        <dbReference type="ARBA" id="ARBA00004170"/>
    </source>
</evidence>
<evidence type="ECO:0000259" key="15">
    <source>
        <dbReference type="PROSITE" id="PS51192"/>
    </source>
</evidence>
<dbReference type="InterPro" id="IPR014018">
    <property type="entry name" value="SecA_motor_DEAD"/>
</dbReference>
<feature type="binding site" evidence="12">
    <location>
        <position position="85"/>
    </location>
    <ligand>
        <name>ATP</name>
        <dbReference type="ChEBI" id="CHEBI:30616"/>
    </ligand>
</feature>
<dbReference type="InterPro" id="IPR014001">
    <property type="entry name" value="Helicase_ATP-bd"/>
</dbReference>
<comment type="catalytic activity">
    <reaction evidence="12">
        <text>ATP + H2O + cellular proteinSide 1 = ADP + phosphate + cellular proteinSide 2.</text>
        <dbReference type="EC" id="7.4.2.8"/>
    </reaction>
</comment>
<dbReference type="Gene3D" id="1.10.3060.10">
    <property type="entry name" value="Helical scaffold and wing domains of SecA"/>
    <property type="match status" value="2"/>
</dbReference>
<dbReference type="SUPFAM" id="SSF81886">
    <property type="entry name" value="Helical scaffold and wing domains of SecA"/>
    <property type="match status" value="1"/>
</dbReference>
<dbReference type="InterPro" id="IPR036266">
    <property type="entry name" value="SecA_Wing/Scaffold_sf"/>
</dbReference>
<dbReference type="HAMAP" id="MF_01382">
    <property type="entry name" value="SecA"/>
    <property type="match status" value="1"/>
</dbReference>
<dbReference type="PROSITE" id="PS51192">
    <property type="entry name" value="HELICASE_ATP_BIND_1"/>
    <property type="match status" value="1"/>
</dbReference>
<dbReference type="Pfam" id="PF07517">
    <property type="entry name" value="SecA_DEAD"/>
    <property type="match status" value="1"/>
</dbReference>
<dbReference type="InterPro" id="IPR020937">
    <property type="entry name" value="SecA_CS"/>
</dbReference>
<evidence type="ECO:0000256" key="10">
    <source>
        <dbReference type="ARBA" id="ARBA00023010"/>
    </source>
</evidence>
<dbReference type="SMART" id="SM00958">
    <property type="entry name" value="SecA_PP_bind"/>
    <property type="match status" value="1"/>
</dbReference>
<evidence type="ECO:0000256" key="2">
    <source>
        <dbReference type="ARBA" id="ARBA00007650"/>
    </source>
</evidence>
<dbReference type="CDD" id="cd17928">
    <property type="entry name" value="DEXDc_SecA"/>
    <property type="match status" value="1"/>
</dbReference>
<feature type="region of interest" description="Disordered" evidence="14">
    <location>
        <begin position="794"/>
        <end position="817"/>
    </location>
</feature>
<dbReference type="GO" id="GO:0043952">
    <property type="term" value="P:protein transport by the Sec complex"/>
    <property type="evidence" value="ECO:0007669"/>
    <property type="project" value="TreeGrafter"/>
</dbReference>
<dbReference type="CDD" id="cd18803">
    <property type="entry name" value="SF2_C_secA"/>
    <property type="match status" value="1"/>
</dbReference>
<dbReference type="FunFam" id="3.40.50.300:FF:000429">
    <property type="entry name" value="Preprotein translocase subunit SecA"/>
    <property type="match status" value="1"/>
</dbReference>
<evidence type="ECO:0000256" key="4">
    <source>
        <dbReference type="ARBA" id="ARBA00022475"/>
    </source>
</evidence>
<dbReference type="EMBL" id="MFUA01000019">
    <property type="protein sequence ID" value="OGI76756.1"/>
    <property type="molecule type" value="Genomic_DNA"/>
</dbReference>
<dbReference type="InterPro" id="IPR011116">
    <property type="entry name" value="SecA_Wing/Scaffold"/>
</dbReference>
<evidence type="ECO:0000256" key="5">
    <source>
        <dbReference type="ARBA" id="ARBA00022490"/>
    </source>
</evidence>
<dbReference type="Pfam" id="PF07516">
    <property type="entry name" value="SecA_SW"/>
    <property type="match status" value="2"/>
</dbReference>
<dbReference type="PRINTS" id="PR00906">
    <property type="entry name" value="SECA"/>
</dbReference>
<evidence type="ECO:0000256" key="3">
    <source>
        <dbReference type="ARBA" id="ARBA00022448"/>
    </source>
</evidence>
<feature type="domain" description="Helicase ATP-binding" evidence="15">
    <location>
        <begin position="87"/>
        <end position="275"/>
    </location>
</feature>
<evidence type="ECO:0000313" key="19">
    <source>
        <dbReference type="Proteomes" id="UP000178374"/>
    </source>
</evidence>
<dbReference type="InterPro" id="IPR044722">
    <property type="entry name" value="SecA_SF2_C"/>
</dbReference>
<dbReference type="FunFam" id="3.90.1440.10:FF:000002">
    <property type="entry name" value="Protein translocase subunit SecA"/>
    <property type="match status" value="1"/>
</dbReference>
<feature type="domain" description="Helicase C-terminal" evidence="16">
    <location>
        <begin position="443"/>
        <end position="624"/>
    </location>
</feature>
<dbReference type="PROSITE" id="PS51194">
    <property type="entry name" value="HELICASE_CTER"/>
    <property type="match status" value="1"/>
</dbReference>
<comment type="caution">
    <text evidence="18">The sequence shown here is derived from an EMBL/GenBank/DDBJ whole genome shotgun (WGS) entry which is preliminary data.</text>
</comment>
<dbReference type="InterPro" id="IPR036670">
    <property type="entry name" value="SecA_X-link_sf"/>
</dbReference>
<evidence type="ECO:0000259" key="17">
    <source>
        <dbReference type="PROSITE" id="PS51196"/>
    </source>
</evidence>
<keyword evidence="9 12" id="KW-1278">Translocase</keyword>
<dbReference type="PROSITE" id="PS51196">
    <property type="entry name" value="SECA_MOTOR_DEAD"/>
    <property type="match status" value="1"/>
</dbReference>
<feature type="binding site" evidence="12">
    <location>
        <position position="521"/>
    </location>
    <ligand>
        <name>ATP</name>
        <dbReference type="ChEBI" id="CHEBI:30616"/>
    </ligand>
</feature>
<dbReference type="SMART" id="SM00957">
    <property type="entry name" value="SecA_DEAD"/>
    <property type="match status" value="1"/>
</dbReference>
<feature type="binding site" evidence="12">
    <location>
        <begin position="103"/>
        <end position="107"/>
    </location>
    <ligand>
        <name>ATP</name>
        <dbReference type="ChEBI" id="CHEBI:30616"/>
    </ligand>
</feature>
<dbReference type="InterPro" id="IPR000185">
    <property type="entry name" value="SecA"/>
</dbReference>
<dbReference type="PROSITE" id="PS01312">
    <property type="entry name" value="SECA"/>
    <property type="match status" value="1"/>
</dbReference>
<protein>
    <recommendedName>
        <fullName evidence="12 13">Protein translocase subunit SecA</fullName>
        <ecNumber evidence="12">7.4.2.8</ecNumber>
    </recommendedName>
</protein>
<evidence type="ECO:0000259" key="16">
    <source>
        <dbReference type="PROSITE" id="PS51194"/>
    </source>
</evidence>
<keyword evidence="10 12" id="KW-0811">Translocation</keyword>
<evidence type="ECO:0000256" key="6">
    <source>
        <dbReference type="ARBA" id="ARBA00022741"/>
    </source>
</evidence>
<evidence type="ECO:0000256" key="14">
    <source>
        <dbReference type="SAM" id="MobiDB-lite"/>
    </source>
</evidence>
<comment type="subcellular location">
    <subcellularLocation>
        <location evidence="12">Cell membrane</location>
        <topology evidence="12">Peripheral membrane protein</topology>
        <orientation evidence="12">Cytoplasmic side</orientation>
    </subcellularLocation>
    <subcellularLocation>
        <location evidence="12">Cytoplasm</location>
    </subcellularLocation>
    <subcellularLocation>
        <location evidence="1">Membrane</location>
        <topology evidence="1">Peripheral membrane protein</topology>
    </subcellularLocation>
    <text evidence="12">Distribution is 50-50.</text>
</comment>
<dbReference type="GO" id="GO:0031522">
    <property type="term" value="C:cell envelope Sec protein transport complex"/>
    <property type="evidence" value="ECO:0007669"/>
    <property type="project" value="TreeGrafter"/>
</dbReference>